<evidence type="ECO:0000313" key="1">
    <source>
        <dbReference type="EMBL" id="NOH14897.1"/>
    </source>
</evidence>
<dbReference type="EMBL" id="JABFIF010000001">
    <property type="protein sequence ID" value="NOH14897.1"/>
    <property type="molecule type" value="Genomic_DNA"/>
</dbReference>
<evidence type="ECO:0000313" key="2">
    <source>
        <dbReference type="Proteomes" id="UP000528432"/>
    </source>
</evidence>
<dbReference type="AlphaFoldDB" id="A0A7Y3V6T8"/>
<reference evidence="1 2" key="1">
    <citation type="submission" date="2020-05" db="EMBL/GenBank/DDBJ databases">
        <title>Draft genome sequence of Clostridium cochlearium strain AGROS13 isolated from a sheep dairy farm in New Zealand.</title>
        <authorList>
            <person name="Gupta T.B."/>
            <person name="Jauregui R."/>
            <person name="Risson A.N."/>
            <person name="Brightwell G."/>
            <person name="Maclean P."/>
        </authorList>
    </citation>
    <scope>NUCLEOTIDE SEQUENCE [LARGE SCALE GENOMIC DNA]</scope>
    <source>
        <strain evidence="1 2">AGROS13</strain>
    </source>
</reference>
<name>A0A7Y3V6T8_CLOCO</name>
<dbReference type="SUPFAM" id="SSF56973">
    <property type="entry name" value="Aerolisin/ETX pore-forming domain"/>
    <property type="match status" value="1"/>
</dbReference>
<protein>
    <recommendedName>
        <fullName evidence="3">Insecticidal crystal toxin domain-containing protein</fullName>
    </recommendedName>
</protein>
<dbReference type="Gene3D" id="2.170.15.10">
    <property type="entry name" value="Proaerolysin, chain A, domain 3"/>
    <property type="match status" value="1"/>
</dbReference>
<comment type="caution">
    <text evidence="1">The sequence shown here is derived from an EMBL/GenBank/DDBJ whole genome shotgun (WGS) entry which is preliminary data.</text>
</comment>
<proteinExistence type="predicted"/>
<dbReference type="RefSeq" id="WP_171302647.1">
    <property type="nucleotide sequence ID" value="NZ_JABFIF010000001.1"/>
</dbReference>
<evidence type="ECO:0008006" key="3">
    <source>
        <dbReference type="Google" id="ProtNLM"/>
    </source>
</evidence>
<organism evidence="1 2">
    <name type="scientific">Clostridium cochlearium</name>
    <dbReference type="NCBI Taxonomy" id="1494"/>
    <lineage>
        <taxon>Bacteria</taxon>
        <taxon>Bacillati</taxon>
        <taxon>Bacillota</taxon>
        <taxon>Clostridia</taxon>
        <taxon>Eubacteriales</taxon>
        <taxon>Clostridiaceae</taxon>
        <taxon>Clostridium</taxon>
    </lineage>
</organism>
<gene>
    <name evidence="1" type="ORF">HMJ28_00590</name>
</gene>
<sequence length="354" mass="39646">MITKYVTFYNGITIPIKNYYRVGRFLYCYYWFNNAWTPTILDCLLIKNICNAHPYFYKMRAYNGDSELLTNTKTGIKPVSVATPGGNIAVALGTVIPPVFPPINPNWFYTGFPTNIPVGSENGDLVDYIPIYFYATRNGTEKFTLPKLPDRLGYLDSNNVFTETLVWDKPFKKGDLLFTLLLDKNNPACAGSKINNMSYWNLLTEFSNIDPGSTATKTITITSGITKQESYSMSLSIGSKVGVEAGIEGIGKISAELSTQLSTSFNSNVSITEQITTTDTVEFKAQPRTQRIATYQFIERFKIDAANPLKEKVNSFNDPTKNYIANFAKADFQGTPFNYGSRYFAKAFVLEPIS</sequence>
<accession>A0A7Y3V6T8</accession>
<dbReference type="Proteomes" id="UP000528432">
    <property type="component" value="Unassembled WGS sequence"/>
</dbReference>